<gene>
    <name evidence="2" type="ORF">FB470_000562</name>
</gene>
<name>A0ABU0ENF0_9PSEU</name>
<feature type="compositionally biased region" description="Basic and acidic residues" evidence="1">
    <location>
        <begin position="10"/>
        <end position="19"/>
    </location>
</feature>
<reference evidence="2 3" key="1">
    <citation type="submission" date="2023-07" db="EMBL/GenBank/DDBJ databases">
        <title>Sequencing the genomes of 1000 actinobacteria strains.</title>
        <authorList>
            <person name="Klenk H.-P."/>
        </authorList>
    </citation>
    <scope>NUCLEOTIDE SEQUENCE [LARGE SCALE GENOMIC DNA]</scope>
    <source>
        <strain evidence="2 3">DSM 45805</strain>
    </source>
</reference>
<feature type="region of interest" description="Disordered" evidence="1">
    <location>
        <begin position="1"/>
        <end position="24"/>
    </location>
</feature>
<accession>A0ABU0ENF0</accession>
<keyword evidence="3" id="KW-1185">Reference proteome</keyword>
<dbReference type="EMBL" id="JAUSUT010000001">
    <property type="protein sequence ID" value="MDQ0376568.1"/>
    <property type="molecule type" value="Genomic_DNA"/>
</dbReference>
<evidence type="ECO:0000313" key="3">
    <source>
        <dbReference type="Proteomes" id="UP001229651"/>
    </source>
</evidence>
<evidence type="ECO:0000313" key="2">
    <source>
        <dbReference type="EMBL" id="MDQ0376568.1"/>
    </source>
</evidence>
<evidence type="ECO:0000256" key="1">
    <source>
        <dbReference type="SAM" id="MobiDB-lite"/>
    </source>
</evidence>
<protein>
    <submittedName>
        <fullName evidence="2">Uncharacterized protein</fullName>
    </submittedName>
</protein>
<proteinExistence type="predicted"/>
<dbReference type="Proteomes" id="UP001229651">
    <property type="component" value="Unassembled WGS sequence"/>
</dbReference>
<sequence>MTTEAATPQDRPDRDKTEQPEQTIERLQGVIWRLSDRLRLQPTMPANSRALVAEVLRELEGSWTPDEVAGQIVAKLTEHPDASARQAPCRDVITVPRPHVPYGPEGINKDEADADFLRDAADRLESFYRPFGSNLRATVVRLLRDAADAIPAAGLPADGQDQVPRDWFERAVLAARDYRHQRDEAQAKTRDLYASIEKALARAREMREQLVSGPELVNIEAVIAALSGPATTDTEETRRG</sequence>
<comment type="caution">
    <text evidence="2">The sequence shown here is derived from an EMBL/GenBank/DDBJ whole genome shotgun (WGS) entry which is preliminary data.</text>
</comment>
<organism evidence="2 3">
    <name type="scientific">Amycolatopsis thermophila</name>
    <dbReference type="NCBI Taxonomy" id="206084"/>
    <lineage>
        <taxon>Bacteria</taxon>
        <taxon>Bacillati</taxon>
        <taxon>Actinomycetota</taxon>
        <taxon>Actinomycetes</taxon>
        <taxon>Pseudonocardiales</taxon>
        <taxon>Pseudonocardiaceae</taxon>
        <taxon>Amycolatopsis</taxon>
    </lineage>
</organism>
<dbReference type="RefSeq" id="WP_306988483.1">
    <property type="nucleotide sequence ID" value="NZ_JAUSUT010000001.1"/>
</dbReference>